<evidence type="ECO:0000256" key="13">
    <source>
        <dbReference type="PIRSR" id="PIRSR601834-1"/>
    </source>
</evidence>
<dbReference type="InterPro" id="IPR005018">
    <property type="entry name" value="DOMON_domain"/>
</dbReference>
<dbReference type="InterPro" id="IPR001199">
    <property type="entry name" value="Cyt_B5-like_heme/steroid-bd"/>
</dbReference>
<evidence type="ECO:0008006" key="23">
    <source>
        <dbReference type="Google" id="ProtNLM"/>
    </source>
</evidence>
<dbReference type="STRING" id="645134.A0A0L0HES9"/>
<feature type="domain" description="DOMON" evidence="18">
    <location>
        <begin position="87"/>
        <end position="221"/>
    </location>
</feature>
<evidence type="ECO:0000256" key="5">
    <source>
        <dbReference type="ARBA" id="ARBA00022448"/>
    </source>
</evidence>
<evidence type="ECO:0000256" key="8">
    <source>
        <dbReference type="ARBA" id="ARBA00022827"/>
    </source>
</evidence>
<dbReference type="InterPro" id="IPR036400">
    <property type="entry name" value="Cyt_B5-like_heme/steroid_sf"/>
</dbReference>
<name>A0A0L0HES9_SPIPD</name>
<dbReference type="InterPro" id="IPR006593">
    <property type="entry name" value="Cyt_b561/ferric_Rdtase_TM"/>
</dbReference>
<dbReference type="OMA" id="VTNARQW"/>
<dbReference type="GO" id="GO:0016020">
    <property type="term" value="C:membrane"/>
    <property type="evidence" value="ECO:0007669"/>
    <property type="project" value="UniProtKB-SubCell"/>
</dbReference>
<dbReference type="InterPro" id="IPR017938">
    <property type="entry name" value="Riboflavin_synthase-like_b-brl"/>
</dbReference>
<keyword evidence="4 14" id="KW-0728">SH3 domain</keyword>
<dbReference type="InterPro" id="IPR017927">
    <property type="entry name" value="FAD-bd_FR_type"/>
</dbReference>
<evidence type="ECO:0000256" key="7">
    <source>
        <dbReference type="ARBA" id="ARBA00022692"/>
    </source>
</evidence>
<comment type="subcellular location">
    <subcellularLocation>
        <location evidence="2">Membrane</location>
    </subcellularLocation>
</comment>
<dbReference type="Gene3D" id="1.20.120.1770">
    <property type="match status" value="1"/>
</dbReference>
<proteinExistence type="inferred from homology"/>
<keyword evidence="12 15" id="KW-0472">Membrane</keyword>
<evidence type="ECO:0000256" key="3">
    <source>
        <dbReference type="ARBA" id="ARBA00006105"/>
    </source>
</evidence>
<feature type="binding site" evidence="13">
    <location>
        <position position="724"/>
    </location>
    <ligand>
        <name>FAD</name>
        <dbReference type="ChEBI" id="CHEBI:57692"/>
    </ligand>
</feature>
<evidence type="ECO:0000256" key="16">
    <source>
        <dbReference type="SAM" id="SignalP"/>
    </source>
</evidence>
<dbReference type="SUPFAM" id="SSF55856">
    <property type="entry name" value="Cytochrome b5-like heme/steroid binding domain"/>
    <property type="match status" value="1"/>
</dbReference>
<dbReference type="Pfam" id="PF00173">
    <property type="entry name" value="Cyt-b5"/>
    <property type="match status" value="1"/>
</dbReference>
<dbReference type="SUPFAM" id="SSF63380">
    <property type="entry name" value="Riboflavin synthase domain-like"/>
    <property type="match status" value="1"/>
</dbReference>
<dbReference type="VEuPathDB" id="FungiDB:SPPG_04966"/>
<keyword evidence="7 15" id="KW-0812">Transmembrane</keyword>
<feature type="binding site" evidence="13">
    <location>
        <position position="739"/>
    </location>
    <ligand>
        <name>FAD</name>
        <dbReference type="ChEBI" id="CHEBI:57692"/>
    </ligand>
</feature>
<dbReference type="RefSeq" id="XP_016607617.1">
    <property type="nucleotide sequence ID" value="XM_016753205.1"/>
</dbReference>
<dbReference type="PROSITE" id="PS50939">
    <property type="entry name" value="CYTOCHROME_B561"/>
    <property type="match status" value="1"/>
</dbReference>
<keyword evidence="5" id="KW-0813">Transport</keyword>
<evidence type="ECO:0000256" key="2">
    <source>
        <dbReference type="ARBA" id="ARBA00004370"/>
    </source>
</evidence>
<evidence type="ECO:0000313" key="21">
    <source>
        <dbReference type="EMBL" id="KNC99577.1"/>
    </source>
</evidence>
<dbReference type="Gene3D" id="3.40.50.80">
    <property type="entry name" value="Nucleotide-binding domain of ferredoxin-NADP reductase (FNR) module"/>
    <property type="match status" value="1"/>
</dbReference>
<feature type="domain" description="FAD-binding FR-type" evidence="20">
    <location>
        <begin position="658"/>
        <end position="772"/>
    </location>
</feature>
<dbReference type="Pfam" id="PF03188">
    <property type="entry name" value="Cytochrom_B561"/>
    <property type="match status" value="1"/>
</dbReference>
<dbReference type="SUPFAM" id="SSF50044">
    <property type="entry name" value="SH3-domain"/>
    <property type="match status" value="1"/>
</dbReference>
<keyword evidence="11" id="KW-0560">Oxidoreductase</keyword>
<dbReference type="Gene3D" id="2.40.30.10">
    <property type="entry name" value="Translation factors"/>
    <property type="match status" value="1"/>
</dbReference>
<dbReference type="SUPFAM" id="SSF49344">
    <property type="entry name" value="CBD9-like"/>
    <property type="match status" value="1"/>
</dbReference>
<dbReference type="AlphaFoldDB" id="A0A0L0HES9"/>
<keyword evidence="6 13" id="KW-0285">Flavoprotein</keyword>
<dbReference type="PROSITE" id="PS51384">
    <property type="entry name" value="FAD_FR"/>
    <property type="match status" value="1"/>
</dbReference>
<dbReference type="InterPro" id="IPR036028">
    <property type="entry name" value="SH3-like_dom_sf"/>
</dbReference>
<dbReference type="EMBL" id="KQ257457">
    <property type="protein sequence ID" value="KNC99577.1"/>
    <property type="molecule type" value="Genomic_DNA"/>
</dbReference>
<feature type="transmembrane region" description="Helical" evidence="15">
    <location>
        <begin position="400"/>
        <end position="424"/>
    </location>
</feature>
<evidence type="ECO:0000256" key="1">
    <source>
        <dbReference type="ARBA" id="ARBA00001974"/>
    </source>
</evidence>
<dbReference type="eggNOG" id="ENOG502SAWR">
    <property type="taxonomic scope" value="Eukaryota"/>
</dbReference>
<evidence type="ECO:0000256" key="10">
    <source>
        <dbReference type="ARBA" id="ARBA00022989"/>
    </source>
</evidence>
<protein>
    <recommendedName>
        <fullName evidence="23">Cytochrome b5 heme-binding domain-containing protein</fullName>
    </recommendedName>
</protein>
<feature type="domain" description="SH3" evidence="17">
    <location>
        <begin position="813"/>
        <end position="874"/>
    </location>
</feature>
<evidence type="ECO:0000256" key="12">
    <source>
        <dbReference type="ARBA" id="ARBA00023136"/>
    </source>
</evidence>
<dbReference type="InterPro" id="IPR001834">
    <property type="entry name" value="CBR-like"/>
</dbReference>
<evidence type="ECO:0000256" key="15">
    <source>
        <dbReference type="SAM" id="Phobius"/>
    </source>
</evidence>
<evidence type="ECO:0000313" key="22">
    <source>
        <dbReference type="Proteomes" id="UP000053201"/>
    </source>
</evidence>
<dbReference type="Proteomes" id="UP000053201">
    <property type="component" value="Unassembled WGS sequence"/>
</dbReference>
<evidence type="ECO:0000259" key="18">
    <source>
        <dbReference type="PROSITE" id="PS50836"/>
    </source>
</evidence>
<sequence>MGQDTWWNKIRVSLMVLWILAILQSTNGDPQTGHITPRHDDDNTLSALGHDADVALPIGLPDPATLRFGQLFYQDAPGQTSYGGGNYSFFIRYNLTDAGTANEALHILLVLAGPSDPNHPGALARPWAAIGYGESMLRGEMNVCHSFAATGEDVKVHEHFTMKKYLAPYEYEGPNQLVTPIQGVFRNGLLSCHFKRQTHSNDSLHYSLDVHGATRMLWAFNPRPQKNYRGEWFSYHDTGHRGALVANLADGMMAPRDTPNFDLKALHGFGMASVWMILFPASVFYARYLRSKYGWIVFHISAQATGIVAICIFLTVILLEVQYWDRPHSILGATLIGFLAVQLSLGIPNVMGLWNEELDRIRPVIRLIHRFLGATLMLASVVQVYLGLDTLFPFAEPRVVVVWILYFVVIAGWVTAFLATELYFRRRLVRKDVGMGGVVIPPSSQGKNGGGKYVAAKTTDLPAMQVDMMQERLRPGMRTFTWQTLNETILGGEMLVVANSRYVYDISKWIRSHPGGQIILHAVCGTDISNDYFHEAGFDAEEFTPKPAVPAQRPDRIHAGAVTRVRSGSFSVSISPSEVQSAIETTRRLPSMNEQDWRHITKSRRTHVHTKLALQKLSDLIVGELMPSDDAPFDESIKTLAPSLKSATSGTGIPFDRYEFRRYALTEKELINPTAIGNRTPVYRLRFCLLYPYDTRDNEPEAFIPGQCIELQMRINNRLESRYYTPYTGSLTAFEIHVKMYDQGTMTGFLKRQRVGDRQYRIRGPFGASILPEAWRRVERPLGMGREEKRLCYFAGGSGIAPFLQVVHEVLLPVYVPLVVTSEYIPTIPDELVLNPGDRVIAKHHYYDGWCLGMNLTTSTEGVFPLSATAPPCNPNSKLVLIHSIRTPDEIFGREVLEGVMLSYPEQLAVYYFVDSVTSPIELGVVQQGRLTQKRIDAILTEVGFESEGGVDLTEEAEEEGTKSCVVCGPPGYDSFVVDCLMECGVGGRGFGREVKVLPSDRWVEKL</sequence>
<dbReference type="Gene3D" id="3.10.120.10">
    <property type="entry name" value="Cytochrome b5-like heme/steroid binding domain"/>
    <property type="match status" value="1"/>
</dbReference>
<keyword evidence="22" id="KW-1185">Reference proteome</keyword>
<feature type="chain" id="PRO_5005539771" description="Cytochrome b5 heme-binding domain-containing protein" evidence="16">
    <location>
        <begin position="29"/>
        <end position="1007"/>
    </location>
</feature>
<dbReference type="PROSITE" id="PS50002">
    <property type="entry name" value="SH3"/>
    <property type="match status" value="1"/>
</dbReference>
<gene>
    <name evidence="21" type="ORF">SPPG_04966</name>
</gene>
<feature type="transmembrane region" description="Helical" evidence="15">
    <location>
        <begin position="367"/>
        <end position="388"/>
    </location>
</feature>
<reference evidence="21 22" key="1">
    <citation type="submission" date="2009-08" db="EMBL/GenBank/DDBJ databases">
        <title>The Genome Sequence of Spizellomyces punctatus strain DAOM BR117.</title>
        <authorList>
            <consortium name="The Broad Institute Genome Sequencing Platform"/>
            <person name="Russ C."/>
            <person name="Cuomo C."/>
            <person name="Shea T."/>
            <person name="Young S.K."/>
            <person name="Zeng Q."/>
            <person name="Koehrsen M."/>
            <person name="Haas B."/>
            <person name="Borodovsky M."/>
            <person name="Guigo R."/>
            <person name="Alvarado L."/>
            <person name="Berlin A."/>
            <person name="Bochicchio J."/>
            <person name="Borenstein D."/>
            <person name="Chapman S."/>
            <person name="Chen Z."/>
            <person name="Engels R."/>
            <person name="Freedman E."/>
            <person name="Gellesch M."/>
            <person name="Goldberg J."/>
            <person name="Griggs A."/>
            <person name="Gujja S."/>
            <person name="Heiman D."/>
            <person name="Hepburn T."/>
            <person name="Howarth C."/>
            <person name="Jen D."/>
            <person name="Larson L."/>
            <person name="Lewis B."/>
            <person name="Mehta T."/>
            <person name="Park D."/>
            <person name="Pearson M."/>
            <person name="Roberts A."/>
            <person name="Saif S."/>
            <person name="Shenoy N."/>
            <person name="Sisk P."/>
            <person name="Stolte C."/>
            <person name="Sykes S."/>
            <person name="Thomson T."/>
            <person name="Walk T."/>
            <person name="White J."/>
            <person name="Yandava C."/>
            <person name="Burger G."/>
            <person name="Gray M.W."/>
            <person name="Holland P.W.H."/>
            <person name="King N."/>
            <person name="Lang F.B.F."/>
            <person name="Roger A.J."/>
            <person name="Ruiz-Trillo I."/>
            <person name="Lander E."/>
            <person name="Nusbaum C."/>
        </authorList>
    </citation>
    <scope>NUCLEOTIDE SEQUENCE [LARGE SCALE GENOMIC DNA]</scope>
    <source>
        <strain evidence="21 22">DAOM BR117</strain>
    </source>
</reference>
<dbReference type="PROSITE" id="PS50836">
    <property type="entry name" value="DOMON"/>
    <property type="match status" value="1"/>
</dbReference>
<evidence type="ECO:0000256" key="11">
    <source>
        <dbReference type="ARBA" id="ARBA00023002"/>
    </source>
</evidence>
<dbReference type="GO" id="GO:0016491">
    <property type="term" value="F:oxidoreductase activity"/>
    <property type="evidence" value="ECO:0007669"/>
    <property type="project" value="UniProtKB-KW"/>
</dbReference>
<dbReference type="SMART" id="SM00665">
    <property type="entry name" value="B561"/>
    <property type="match status" value="1"/>
</dbReference>
<comment type="cofactor">
    <cofactor evidence="1 13">
        <name>FAD</name>
        <dbReference type="ChEBI" id="CHEBI:57692"/>
    </cofactor>
</comment>
<feature type="binding site" evidence="13">
    <location>
        <position position="746"/>
    </location>
    <ligand>
        <name>FAD</name>
        <dbReference type="ChEBI" id="CHEBI:57692"/>
    </ligand>
</feature>
<feature type="signal peptide" evidence="16">
    <location>
        <begin position="1"/>
        <end position="28"/>
    </location>
</feature>
<dbReference type="Gene3D" id="2.30.30.40">
    <property type="entry name" value="SH3 Domains"/>
    <property type="match status" value="1"/>
</dbReference>
<dbReference type="InParanoid" id="A0A0L0HES9"/>
<evidence type="ECO:0000259" key="19">
    <source>
        <dbReference type="PROSITE" id="PS50939"/>
    </source>
</evidence>
<dbReference type="OrthoDB" id="823504at2759"/>
<feature type="transmembrane region" description="Helical" evidence="15">
    <location>
        <begin position="330"/>
        <end position="355"/>
    </location>
</feature>
<keyword evidence="16" id="KW-0732">Signal</keyword>
<evidence type="ECO:0000259" key="17">
    <source>
        <dbReference type="PROSITE" id="PS50002"/>
    </source>
</evidence>
<dbReference type="CDD" id="cd08760">
    <property type="entry name" value="Cyt_b561_FRRS1_like"/>
    <property type="match status" value="1"/>
</dbReference>
<evidence type="ECO:0000256" key="14">
    <source>
        <dbReference type="PROSITE-ProRule" id="PRU00192"/>
    </source>
</evidence>
<dbReference type="SUPFAM" id="SSF52343">
    <property type="entry name" value="Ferredoxin reductase-like, C-terminal NADP-linked domain"/>
    <property type="match status" value="1"/>
</dbReference>
<keyword evidence="9" id="KW-0249">Electron transport</keyword>
<keyword evidence="8 13" id="KW-0274">FAD</keyword>
<evidence type="ECO:0000256" key="4">
    <source>
        <dbReference type="ARBA" id="ARBA00022443"/>
    </source>
</evidence>
<feature type="domain" description="Cytochrome b561" evidence="19">
    <location>
        <begin position="229"/>
        <end position="427"/>
    </location>
</feature>
<dbReference type="InterPro" id="IPR001452">
    <property type="entry name" value="SH3_domain"/>
</dbReference>
<dbReference type="GeneID" id="27688389"/>
<evidence type="ECO:0000259" key="20">
    <source>
        <dbReference type="PROSITE" id="PS51384"/>
    </source>
</evidence>
<dbReference type="PANTHER" id="PTHR19370">
    <property type="entry name" value="NADH-CYTOCHROME B5 REDUCTASE"/>
    <property type="match status" value="1"/>
</dbReference>
<accession>A0A0L0HES9</accession>
<feature type="transmembrane region" description="Helical" evidence="15">
    <location>
        <begin position="293"/>
        <end position="318"/>
    </location>
</feature>
<dbReference type="InterPro" id="IPR008333">
    <property type="entry name" value="Cbr1-like_FAD-bd_dom"/>
</dbReference>
<dbReference type="SMART" id="SM01117">
    <property type="entry name" value="Cyt-b5"/>
    <property type="match status" value="1"/>
</dbReference>
<feature type="transmembrane region" description="Helical" evidence="15">
    <location>
        <begin position="265"/>
        <end position="286"/>
    </location>
</feature>
<evidence type="ECO:0000256" key="6">
    <source>
        <dbReference type="ARBA" id="ARBA00022630"/>
    </source>
</evidence>
<dbReference type="InterPro" id="IPR039261">
    <property type="entry name" value="FNR_nucleotide-bd"/>
</dbReference>
<keyword evidence="10 15" id="KW-1133">Transmembrane helix</keyword>
<evidence type="ECO:0000256" key="9">
    <source>
        <dbReference type="ARBA" id="ARBA00022982"/>
    </source>
</evidence>
<comment type="similarity">
    <text evidence="3">Belongs to the flavoprotein pyridine nucleotide cytochrome reductase family.</text>
</comment>
<dbReference type="Pfam" id="PF00970">
    <property type="entry name" value="FAD_binding_6"/>
    <property type="match status" value="1"/>
</dbReference>
<organism evidence="21 22">
    <name type="scientific">Spizellomyces punctatus (strain DAOM BR117)</name>
    <dbReference type="NCBI Taxonomy" id="645134"/>
    <lineage>
        <taxon>Eukaryota</taxon>
        <taxon>Fungi</taxon>
        <taxon>Fungi incertae sedis</taxon>
        <taxon>Chytridiomycota</taxon>
        <taxon>Chytridiomycota incertae sedis</taxon>
        <taxon>Chytridiomycetes</taxon>
        <taxon>Spizellomycetales</taxon>
        <taxon>Spizellomycetaceae</taxon>
        <taxon>Spizellomyces</taxon>
    </lineage>
</organism>
<feature type="binding site" evidence="13">
    <location>
        <position position="722"/>
    </location>
    <ligand>
        <name>FAD</name>
        <dbReference type="ChEBI" id="CHEBI:57692"/>
    </ligand>
</feature>